<organism evidence="2 3">
    <name type="scientific">Rotaria magnacalcarata</name>
    <dbReference type="NCBI Taxonomy" id="392030"/>
    <lineage>
        <taxon>Eukaryota</taxon>
        <taxon>Metazoa</taxon>
        <taxon>Spiralia</taxon>
        <taxon>Gnathifera</taxon>
        <taxon>Rotifera</taxon>
        <taxon>Eurotatoria</taxon>
        <taxon>Bdelloidea</taxon>
        <taxon>Philodinida</taxon>
        <taxon>Philodinidae</taxon>
        <taxon>Rotaria</taxon>
    </lineage>
</organism>
<dbReference type="EMBL" id="CAJOBI010150881">
    <property type="protein sequence ID" value="CAF4810335.1"/>
    <property type="molecule type" value="Genomic_DNA"/>
</dbReference>
<evidence type="ECO:0000313" key="1">
    <source>
        <dbReference type="EMBL" id="CAF4765557.1"/>
    </source>
</evidence>
<feature type="non-terminal residue" evidence="2">
    <location>
        <position position="59"/>
    </location>
</feature>
<dbReference type="EMBL" id="CAJOBI010140488">
    <property type="protein sequence ID" value="CAF4765557.1"/>
    <property type="molecule type" value="Genomic_DNA"/>
</dbReference>
<comment type="caution">
    <text evidence="2">The sequence shown here is derived from an EMBL/GenBank/DDBJ whole genome shotgun (WGS) entry which is preliminary data.</text>
</comment>
<name>A0A8S3BEF5_9BILA</name>
<gene>
    <name evidence="1" type="ORF">SMN809_LOCUS45720</name>
    <name evidence="2" type="ORF">SMN809_LOCUS47566</name>
</gene>
<accession>A0A8S3BEF5</accession>
<sequence>MLKSCTESCKEEIGNLFIGLNKSSYRLSLPMKQLLFDKLANLYLEYVRQNRPTTDAWDR</sequence>
<evidence type="ECO:0000313" key="3">
    <source>
        <dbReference type="Proteomes" id="UP000676336"/>
    </source>
</evidence>
<reference evidence="2" key="1">
    <citation type="submission" date="2021-02" db="EMBL/GenBank/DDBJ databases">
        <authorList>
            <person name="Nowell W R."/>
        </authorList>
    </citation>
    <scope>NUCLEOTIDE SEQUENCE</scope>
</reference>
<protein>
    <submittedName>
        <fullName evidence="2">Uncharacterized protein</fullName>
    </submittedName>
</protein>
<proteinExistence type="predicted"/>
<dbReference type="Proteomes" id="UP000676336">
    <property type="component" value="Unassembled WGS sequence"/>
</dbReference>
<evidence type="ECO:0000313" key="2">
    <source>
        <dbReference type="EMBL" id="CAF4810335.1"/>
    </source>
</evidence>
<dbReference type="AlphaFoldDB" id="A0A8S3BEF5"/>